<organism evidence="2 3">
    <name type="scientific">Tanacetum coccineum</name>
    <dbReference type="NCBI Taxonomy" id="301880"/>
    <lineage>
        <taxon>Eukaryota</taxon>
        <taxon>Viridiplantae</taxon>
        <taxon>Streptophyta</taxon>
        <taxon>Embryophyta</taxon>
        <taxon>Tracheophyta</taxon>
        <taxon>Spermatophyta</taxon>
        <taxon>Magnoliopsida</taxon>
        <taxon>eudicotyledons</taxon>
        <taxon>Gunneridae</taxon>
        <taxon>Pentapetalae</taxon>
        <taxon>asterids</taxon>
        <taxon>campanulids</taxon>
        <taxon>Asterales</taxon>
        <taxon>Asteraceae</taxon>
        <taxon>Asteroideae</taxon>
        <taxon>Anthemideae</taxon>
        <taxon>Anthemidinae</taxon>
        <taxon>Tanacetum</taxon>
    </lineage>
</organism>
<sequence length="178" mass="20913">MFKVFNRCLTSRTSSHDQTKINILQIFHDVINRVHVDFASLLWWDFLHCVQQKKDVIQYPRFTMLIIADLMKKNVTIKGMLILDDLLADDIVGDQRIKELCEGVCKDEESYSSKFIDFVFLDEEDSGTSIEPKSHKENPKEVDDDEEEEEKKDDKKNDDGDDDNDDHDYHALVRTRRT</sequence>
<comment type="caution">
    <text evidence="2">The sequence shown here is derived from an EMBL/GenBank/DDBJ whole genome shotgun (WGS) entry which is preliminary data.</text>
</comment>
<dbReference type="EMBL" id="BQNB010019602">
    <property type="protein sequence ID" value="GJT87038.1"/>
    <property type="molecule type" value="Genomic_DNA"/>
</dbReference>
<protein>
    <submittedName>
        <fullName evidence="2">Uncharacterized protein</fullName>
    </submittedName>
</protein>
<reference evidence="2" key="1">
    <citation type="journal article" date="2022" name="Int. J. Mol. Sci.">
        <title>Draft Genome of Tanacetum Coccineum: Genomic Comparison of Closely Related Tanacetum-Family Plants.</title>
        <authorList>
            <person name="Yamashiro T."/>
            <person name="Shiraishi A."/>
            <person name="Nakayama K."/>
            <person name="Satake H."/>
        </authorList>
    </citation>
    <scope>NUCLEOTIDE SEQUENCE</scope>
</reference>
<feature type="compositionally biased region" description="Basic and acidic residues" evidence="1">
    <location>
        <begin position="132"/>
        <end position="141"/>
    </location>
</feature>
<feature type="region of interest" description="Disordered" evidence="1">
    <location>
        <begin position="126"/>
        <end position="178"/>
    </location>
</feature>
<name>A0ABQ5HIQ9_9ASTR</name>
<evidence type="ECO:0000313" key="3">
    <source>
        <dbReference type="Proteomes" id="UP001151760"/>
    </source>
</evidence>
<accession>A0ABQ5HIQ9</accession>
<keyword evidence="3" id="KW-1185">Reference proteome</keyword>
<dbReference type="Proteomes" id="UP001151760">
    <property type="component" value="Unassembled WGS sequence"/>
</dbReference>
<evidence type="ECO:0000256" key="1">
    <source>
        <dbReference type="SAM" id="MobiDB-lite"/>
    </source>
</evidence>
<feature type="compositionally biased region" description="Acidic residues" evidence="1">
    <location>
        <begin position="142"/>
        <end position="151"/>
    </location>
</feature>
<proteinExistence type="predicted"/>
<evidence type="ECO:0000313" key="2">
    <source>
        <dbReference type="EMBL" id="GJT87038.1"/>
    </source>
</evidence>
<reference evidence="2" key="2">
    <citation type="submission" date="2022-01" db="EMBL/GenBank/DDBJ databases">
        <authorList>
            <person name="Yamashiro T."/>
            <person name="Shiraishi A."/>
            <person name="Satake H."/>
            <person name="Nakayama K."/>
        </authorList>
    </citation>
    <scope>NUCLEOTIDE SEQUENCE</scope>
</reference>
<gene>
    <name evidence="2" type="ORF">Tco_1068755</name>
</gene>